<dbReference type="EMBL" id="BAABME010006538">
    <property type="protein sequence ID" value="GAA0168640.1"/>
    <property type="molecule type" value="Genomic_DNA"/>
</dbReference>
<proteinExistence type="predicted"/>
<feature type="region of interest" description="Disordered" evidence="1">
    <location>
        <begin position="121"/>
        <end position="162"/>
    </location>
</feature>
<keyword evidence="3" id="KW-1185">Reference proteome</keyword>
<evidence type="ECO:0000313" key="3">
    <source>
        <dbReference type="Proteomes" id="UP001454036"/>
    </source>
</evidence>
<protein>
    <submittedName>
        <fullName evidence="2">Uncharacterized protein</fullName>
    </submittedName>
</protein>
<evidence type="ECO:0000256" key="1">
    <source>
        <dbReference type="SAM" id="MobiDB-lite"/>
    </source>
</evidence>
<evidence type="ECO:0000313" key="2">
    <source>
        <dbReference type="EMBL" id="GAA0168640.1"/>
    </source>
</evidence>
<dbReference type="Proteomes" id="UP001454036">
    <property type="component" value="Unassembled WGS sequence"/>
</dbReference>
<gene>
    <name evidence="2" type="ORF">LIER_23312</name>
</gene>
<organism evidence="2 3">
    <name type="scientific">Lithospermum erythrorhizon</name>
    <name type="common">Purple gromwell</name>
    <name type="synonym">Lithospermum officinale var. erythrorhizon</name>
    <dbReference type="NCBI Taxonomy" id="34254"/>
    <lineage>
        <taxon>Eukaryota</taxon>
        <taxon>Viridiplantae</taxon>
        <taxon>Streptophyta</taxon>
        <taxon>Embryophyta</taxon>
        <taxon>Tracheophyta</taxon>
        <taxon>Spermatophyta</taxon>
        <taxon>Magnoliopsida</taxon>
        <taxon>eudicotyledons</taxon>
        <taxon>Gunneridae</taxon>
        <taxon>Pentapetalae</taxon>
        <taxon>asterids</taxon>
        <taxon>lamiids</taxon>
        <taxon>Boraginales</taxon>
        <taxon>Boraginaceae</taxon>
        <taxon>Boraginoideae</taxon>
        <taxon>Lithospermeae</taxon>
        <taxon>Lithospermum</taxon>
    </lineage>
</organism>
<reference evidence="2 3" key="1">
    <citation type="submission" date="2024-01" db="EMBL/GenBank/DDBJ databases">
        <title>The complete chloroplast genome sequence of Lithospermum erythrorhizon: insights into the phylogenetic relationship among Boraginaceae species and the maternal lineages of purple gromwells.</title>
        <authorList>
            <person name="Okada T."/>
            <person name="Watanabe K."/>
        </authorList>
    </citation>
    <scope>NUCLEOTIDE SEQUENCE [LARGE SCALE GENOMIC DNA]</scope>
</reference>
<accession>A0AAV3QX83</accession>
<dbReference type="AlphaFoldDB" id="A0AAV3QX83"/>
<comment type="caution">
    <text evidence="2">The sequence shown here is derived from an EMBL/GenBank/DDBJ whole genome shotgun (WGS) entry which is preliminary data.</text>
</comment>
<sequence>MEEHNRAYSCVVYLHPITGGSPRRRRLETESCQRSWPRLKRATKGCSRRRSDSSKRFKTERRLLLSGFDNALSNSVSNKGIQCISYLSKISGEGIGIIVSFCWGTRDLRFVGPHGEDRYTSSVHAAPAPAPTGDPDVHPHSVVAPAPALASGDPVPDPGHPG</sequence>
<name>A0AAV3QX83_LITER</name>